<sequence length="218" mass="24129">MLNTCRSALFNTFSSPDQKTYDNPFQMRAPAPLAGEAPTLAAQRRQAWDLVQLRCRPMFDNPSWEKMLQSPQRTEGAQDLASRKEALRLDVTEAVHASDIVTLTQLMHASSQAHPFFDGQLLGGLPTAGLFNEALDRVWASLTMSPEAMQDHVLSLSHCVQFGRCGQASADLPLVRKAAQTPEQQAQVQALAQRMQEALQQGRVEAFLRCNLTPCPAR</sequence>
<evidence type="ECO:0000313" key="2">
    <source>
        <dbReference type="Proteomes" id="UP001462640"/>
    </source>
</evidence>
<name>A0ABV0GHL6_9BURK</name>
<organism evidence="1 2">
    <name type="scientific">Roseateles flavus</name>
    <dbReference type="NCBI Taxonomy" id="3149041"/>
    <lineage>
        <taxon>Bacteria</taxon>
        <taxon>Pseudomonadati</taxon>
        <taxon>Pseudomonadota</taxon>
        <taxon>Betaproteobacteria</taxon>
        <taxon>Burkholderiales</taxon>
        <taxon>Sphaerotilaceae</taxon>
        <taxon>Roseateles</taxon>
    </lineage>
</organism>
<accession>A0ABV0GHL6</accession>
<comment type="caution">
    <text evidence="1">The sequence shown here is derived from an EMBL/GenBank/DDBJ whole genome shotgun (WGS) entry which is preliminary data.</text>
</comment>
<dbReference type="Proteomes" id="UP001462640">
    <property type="component" value="Unassembled WGS sequence"/>
</dbReference>
<keyword evidence="2" id="KW-1185">Reference proteome</keyword>
<evidence type="ECO:0000313" key="1">
    <source>
        <dbReference type="EMBL" id="MEO3714544.1"/>
    </source>
</evidence>
<gene>
    <name evidence="1" type="ORF">ABDJ40_17385</name>
</gene>
<proteinExistence type="predicted"/>
<dbReference type="EMBL" id="JBDPZC010000008">
    <property type="protein sequence ID" value="MEO3714544.1"/>
    <property type="molecule type" value="Genomic_DNA"/>
</dbReference>
<reference evidence="1 2" key="1">
    <citation type="submission" date="2024-05" db="EMBL/GenBank/DDBJ databases">
        <title>Roseateles sp. 2.12 16S ribosomal RNA gene Genome sequencing and assembly.</title>
        <authorList>
            <person name="Woo H."/>
        </authorList>
    </citation>
    <scope>NUCLEOTIDE SEQUENCE [LARGE SCALE GENOMIC DNA]</scope>
    <source>
        <strain evidence="1 2">2.12</strain>
    </source>
</reference>
<dbReference type="RefSeq" id="WP_347611634.1">
    <property type="nucleotide sequence ID" value="NZ_JBDPZC010000008.1"/>
</dbReference>
<protein>
    <submittedName>
        <fullName evidence="1">Uncharacterized protein</fullName>
    </submittedName>
</protein>